<dbReference type="InterPro" id="IPR012336">
    <property type="entry name" value="Thioredoxin-like_fold"/>
</dbReference>
<comment type="similarity">
    <text evidence="1">Belongs to the FAX family.</text>
</comment>
<evidence type="ECO:0000313" key="5">
    <source>
        <dbReference type="WBParaSite" id="ACAC_0000033101-mRNA-1"/>
    </source>
</evidence>
<dbReference type="PANTHER" id="PTHR12289">
    <property type="entry name" value="METAXIN RELATED"/>
    <property type="match status" value="1"/>
</dbReference>
<evidence type="ECO:0000313" key="4">
    <source>
        <dbReference type="Proteomes" id="UP000035642"/>
    </source>
</evidence>
<dbReference type="PANTHER" id="PTHR12289:SF32">
    <property type="entry name" value="GST_C_6 DOMAIN-CONTAINING PROTEIN"/>
    <property type="match status" value="1"/>
</dbReference>
<name>A0A0K0CTD8_ANGCA</name>
<dbReference type="SUPFAM" id="SSF52833">
    <property type="entry name" value="Thioredoxin-like"/>
    <property type="match status" value="1"/>
</dbReference>
<evidence type="ECO:0000259" key="3">
    <source>
        <dbReference type="Pfam" id="PF17172"/>
    </source>
</evidence>
<dbReference type="InterPro" id="IPR050931">
    <property type="entry name" value="Mito_Protein_Transport_Metaxin"/>
</dbReference>
<evidence type="ECO:0000256" key="1">
    <source>
        <dbReference type="ARBA" id="ARBA00006475"/>
    </source>
</evidence>
<dbReference type="SFLD" id="SFLDG01200">
    <property type="entry name" value="SUF1.1"/>
    <property type="match status" value="2"/>
</dbReference>
<reference evidence="4" key="1">
    <citation type="submission" date="2012-09" db="EMBL/GenBank/DDBJ databases">
        <authorList>
            <person name="Martin A.A."/>
        </authorList>
    </citation>
    <scope>NUCLEOTIDE SEQUENCE</scope>
</reference>
<dbReference type="Pfam" id="PF17171">
    <property type="entry name" value="GST_C_6"/>
    <property type="match status" value="1"/>
</dbReference>
<accession>A0A0K0CTD8</accession>
<dbReference type="Pfam" id="PF17172">
    <property type="entry name" value="GST_N_4"/>
    <property type="match status" value="1"/>
</dbReference>
<dbReference type="CDD" id="cd03080">
    <property type="entry name" value="GST_N_Metaxin_like"/>
    <property type="match status" value="1"/>
</dbReference>
<organism evidence="4 5">
    <name type="scientific">Angiostrongylus cantonensis</name>
    <name type="common">Rat lungworm</name>
    <dbReference type="NCBI Taxonomy" id="6313"/>
    <lineage>
        <taxon>Eukaryota</taxon>
        <taxon>Metazoa</taxon>
        <taxon>Ecdysozoa</taxon>
        <taxon>Nematoda</taxon>
        <taxon>Chromadorea</taxon>
        <taxon>Rhabditida</taxon>
        <taxon>Rhabditina</taxon>
        <taxon>Rhabditomorpha</taxon>
        <taxon>Strongyloidea</taxon>
        <taxon>Metastrongylidae</taxon>
        <taxon>Angiostrongylus</taxon>
    </lineage>
</organism>
<dbReference type="InterPro" id="IPR033468">
    <property type="entry name" value="Metaxin_GST"/>
</dbReference>
<dbReference type="Proteomes" id="UP000035642">
    <property type="component" value="Unassembled WGS sequence"/>
</dbReference>
<dbReference type="CDD" id="cd03193">
    <property type="entry name" value="GST_C_Metaxin"/>
    <property type="match status" value="1"/>
</dbReference>
<reference evidence="5" key="2">
    <citation type="submission" date="2017-02" db="UniProtKB">
        <authorList>
            <consortium name="WormBaseParasite"/>
        </authorList>
    </citation>
    <scope>IDENTIFICATION</scope>
</reference>
<dbReference type="InterPro" id="IPR040079">
    <property type="entry name" value="Glutathione_S-Trfase"/>
</dbReference>
<dbReference type="InterPro" id="IPR036282">
    <property type="entry name" value="Glutathione-S-Trfase_C_sf"/>
</dbReference>
<keyword evidence="4" id="KW-1185">Reference proteome</keyword>
<dbReference type="InterPro" id="IPR036249">
    <property type="entry name" value="Thioredoxin-like_sf"/>
</dbReference>
<dbReference type="SFLD" id="SFLDG01180">
    <property type="entry name" value="SUF1"/>
    <property type="match status" value="2"/>
</dbReference>
<proteinExistence type="inferred from homology"/>
<protein>
    <submittedName>
        <fullName evidence="5">GST C-terminal domain-containing protein</fullName>
    </submittedName>
</protein>
<evidence type="ECO:0000259" key="2">
    <source>
        <dbReference type="Pfam" id="PF17171"/>
    </source>
</evidence>
<feature type="domain" description="Thioredoxin-like fold" evidence="3">
    <location>
        <begin position="48"/>
        <end position="106"/>
    </location>
</feature>
<dbReference type="WBParaSite" id="ACAC_0000033101-mRNA-1">
    <property type="protein sequence ID" value="ACAC_0000033101-mRNA-1"/>
    <property type="gene ID" value="ACAC_0000033101"/>
</dbReference>
<dbReference type="InterPro" id="IPR026928">
    <property type="entry name" value="FAX/IsoI-like"/>
</dbReference>
<dbReference type="SFLD" id="SFLDS00019">
    <property type="entry name" value="Glutathione_Transferase_(cytos"/>
    <property type="match status" value="2"/>
</dbReference>
<dbReference type="SUPFAM" id="SSF47616">
    <property type="entry name" value="GST C-terminal domain-like"/>
    <property type="match status" value="1"/>
</dbReference>
<feature type="domain" description="Metaxin glutathione S-transferase" evidence="2">
    <location>
        <begin position="125"/>
        <end position="187"/>
    </location>
</feature>
<sequence length="199" mass="23243">MPMISICFYEKFTRTNHLKFQLRKSDWKRDVVYLYQFPRSKTIPNMSPFCLKVETFLKVNKIPYEVCPLLMGRSRYGLLPFVELNGEHIADSQIIISRLTKHFNIKKIAAVVGQLDTIELKEMLQKDYDAYRDLLGDQKFIFGDDISSVDCTLFGQLATVLYVPTNSYCKELLRDHYPTLVEYCGRIRDTVFGNEFASH</sequence>
<dbReference type="GO" id="GO:0005737">
    <property type="term" value="C:cytoplasm"/>
    <property type="evidence" value="ECO:0007669"/>
    <property type="project" value="TreeGrafter"/>
</dbReference>
<dbReference type="AlphaFoldDB" id="A0A0K0CTD8"/>
<dbReference type="Gene3D" id="1.20.1050.10">
    <property type="match status" value="1"/>
</dbReference>